<dbReference type="Pfam" id="PF24529">
    <property type="entry name" value="CFAP47"/>
    <property type="match status" value="1"/>
</dbReference>
<feature type="compositionally biased region" description="Polar residues" evidence="6">
    <location>
        <begin position="1841"/>
        <end position="1859"/>
    </location>
</feature>
<reference evidence="8" key="1">
    <citation type="submission" date="2016-10" db="EMBL/GenBank/DDBJ databases">
        <authorList>
            <person name="Benchimol M."/>
            <person name="Almeida L.G."/>
            <person name="Vasconcelos A.T."/>
            <person name="Perreira-Neves A."/>
            <person name="Rosa I.A."/>
            <person name="Tasca T."/>
            <person name="Bogo M.R."/>
            <person name="de Souza W."/>
        </authorList>
    </citation>
    <scope>NUCLEOTIDE SEQUENCE [LARGE SCALE GENOMIC DNA]</scope>
    <source>
        <strain evidence="8">K</strain>
    </source>
</reference>
<dbReference type="GeneID" id="94826283"/>
<gene>
    <name evidence="8" type="ORF">TRFO_03893</name>
</gene>
<dbReference type="Pfam" id="PF26579">
    <property type="entry name" value="Ig_CFAP47"/>
    <property type="match status" value="1"/>
</dbReference>
<evidence type="ECO:0000313" key="9">
    <source>
        <dbReference type="Proteomes" id="UP000179807"/>
    </source>
</evidence>
<dbReference type="InterPro" id="IPR053879">
    <property type="entry name" value="HYDIN_VesB_CFA65-like_Ig"/>
</dbReference>
<keyword evidence="5" id="KW-0966">Cell projection</keyword>
<dbReference type="GO" id="GO:0060271">
    <property type="term" value="P:cilium assembly"/>
    <property type="evidence" value="ECO:0007669"/>
    <property type="project" value="TreeGrafter"/>
</dbReference>
<dbReference type="GO" id="GO:0005929">
    <property type="term" value="C:cilium"/>
    <property type="evidence" value="ECO:0007669"/>
    <property type="project" value="UniProtKB-SubCell"/>
</dbReference>
<dbReference type="InterPro" id="IPR056343">
    <property type="entry name" value="CFAP47_dom"/>
</dbReference>
<dbReference type="Gene3D" id="1.10.418.10">
    <property type="entry name" value="Calponin-like domain"/>
    <property type="match status" value="1"/>
</dbReference>
<evidence type="ECO:0000256" key="3">
    <source>
        <dbReference type="ARBA" id="ARBA00022490"/>
    </source>
</evidence>
<dbReference type="InterPro" id="IPR036872">
    <property type="entry name" value="CH_dom_sf"/>
</dbReference>
<keyword evidence="9" id="KW-1185">Reference proteome</keyword>
<dbReference type="OrthoDB" id="10060824at2759"/>
<dbReference type="Proteomes" id="UP000179807">
    <property type="component" value="Unassembled WGS sequence"/>
</dbReference>
<evidence type="ECO:0000256" key="1">
    <source>
        <dbReference type="ARBA" id="ARBA00004138"/>
    </source>
</evidence>
<keyword evidence="3" id="KW-0963">Cytoplasm</keyword>
<evidence type="ECO:0000256" key="4">
    <source>
        <dbReference type="ARBA" id="ARBA00023069"/>
    </source>
</evidence>
<dbReference type="EMBL" id="MLAK01000582">
    <property type="protein sequence ID" value="OHT11670.1"/>
    <property type="molecule type" value="Genomic_DNA"/>
</dbReference>
<dbReference type="VEuPathDB" id="TrichDB:TRFO_03893"/>
<feature type="compositionally biased region" description="Polar residues" evidence="6">
    <location>
        <begin position="1019"/>
        <end position="1031"/>
    </location>
</feature>
<dbReference type="PROSITE" id="PS50021">
    <property type="entry name" value="CH"/>
    <property type="match status" value="1"/>
</dbReference>
<name>A0A1J4KPN7_9EUKA</name>
<feature type="region of interest" description="Disordered" evidence="6">
    <location>
        <begin position="2148"/>
        <end position="2168"/>
    </location>
</feature>
<comment type="subcellular location">
    <subcellularLocation>
        <location evidence="1">Cell projection</location>
        <location evidence="1">Cilium</location>
    </subcellularLocation>
    <subcellularLocation>
        <location evidence="2">Cytoplasm</location>
    </subcellularLocation>
</comment>
<dbReference type="InterPro" id="IPR013783">
    <property type="entry name" value="Ig-like_fold"/>
</dbReference>
<dbReference type="InterPro" id="IPR058952">
    <property type="entry name" value="Ig_CFAP47"/>
</dbReference>
<organism evidence="8 9">
    <name type="scientific">Tritrichomonas foetus</name>
    <dbReference type="NCBI Taxonomy" id="1144522"/>
    <lineage>
        <taxon>Eukaryota</taxon>
        <taxon>Metamonada</taxon>
        <taxon>Parabasalia</taxon>
        <taxon>Tritrichomonadida</taxon>
        <taxon>Tritrichomonadidae</taxon>
        <taxon>Tritrichomonas</taxon>
    </lineage>
</organism>
<dbReference type="PANTHER" id="PTHR45912:SF3">
    <property type="entry name" value="CILIA- AND FLAGELLA-ASSOCIATED PROTEIN 47"/>
    <property type="match status" value="1"/>
</dbReference>
<sequence>MDKGKSLRVVPDSIFFRDLSPGDSDSVEIWIHNVGKKPVQMRLKVPPDSPFHLSTSSLPMTAPGLEAKVTISYKVKESIPVSSELFISSEDCSITVPITAIPPCPRITPDKTKISLGTVGVNSDFKFTFSLSNIGITNGTFNLSSKEKGISFIPENGTILPSKSVEISCNFRPSKVNDYNFQIKIDTPGAFEPCSPIDVSASASQHSLALMIDEKEVNELDFSTIYFGQKRVITATIVNRGPFKQSFVVLPPRDSSNNSPRDNSRNSLIYDNDENEVIFSASPSEGLLNPYGSQTVKFVFNPPVGQHRDEENALDDISFNQFTSIEVVETSQKLEFQLIGKAVHHRVSLSSVDFTFDKTSVKQKSSLTLTIHNLSNYLPTNFEIKPVAHFRFDPIKANIKANQSLNVNIVFYPKNLGLFEIPTVITFCGGLIKKRLNLFGPCGDEDKPFKRVPVYESDQETKFNAMHPDSRFAYDLNEIKKNENKRAKFDSYLTDAEKKRDEIAKKKEKNYRMKREAEAYLLRTVGTFTEDDVKEYMQTHIEEEKEDDLSLANSGLSPPEPQVSRKAVPLRLPNPEKFGLIMTQDDERKALNNRKKEKLDDNVLIKKKFKIKPTTPNETNECNRPLTPAQQLMVVSSHQTINFGQLSVFSHVAKSFTIQNNLQQHVLVSIKYEYDELGESTPPSQVIPPNSVAGFDIKFSSSKPQNFNKTIQYTVNGHHTHSFNICAQVIPMDVQLSRSQIEFKFSSDSTLPVIKEFVSIINKSNSVAEYSWSGQNPPFFITESTGYIEANKTKNVEIVYRPGNKTHDECSLMCKITGGPSSILKCIGDVGTPKCSLIKKTINFGLIPIGIEKMSQLKVKNTGDDDAIFTVLIPKTSPELQISPMNGRVGARECVNLQVVYKAMSAHSFDIPVNISICGAQQLTFTVTGQSELPNVSISNSEFDFGRVFVGSSGSIDTSISNSSEIPAILFLDLTNHPEFRIEFPTNLSNDSSNEKKNSISLVLDQTFITKMETNNGDYISSSRSENTGVSKITPEPSNLKDNDADAEKGLIYKIELLENSTINFSLIFQPTEMNDHSFELPISMMNILSSSSFHLQPIVSAEAIEAPIVMSKTFLDFGILPIRDPENPYSQPKAQTLSLLNSSHSDVTWKFEICDIYGNFIETSDNLNAVKASRSSKSLKNGNNPKNLEGLDCFEVTPKTGTLSPRQSITATVKFSPKNVTPYNCYLSLYAVSEGDRDDNLIGKVQLTGVGSSAMFRPSLSEVCLPIVPIGVKSQVEISILNCGSIQSLLRIQIPVDEATFPVKITFPEGNQLLHTTQKIPLNISFQSNKPMSFTTLVAIMDEIGNASSFVLTCTCDNSLFTIYPYLSNKIKNKTGKDAPFSKEYLEGVELQSRFIMCHDYLDLKGKNWENSFTPSVVQFFQRYLNALVLGTQISHFPNDFINNQGSLMNEAIQNLTGSKKANLSQEKDSISKEQMDPVMKRKEAFKSILHSLQSIGGLLSSIRPEFLMSRSDFMTIMRNKITKQMLGIDYFGAPDVSSFNQIVLGEFTSSKTFSNNMVMRLKVLENLYEKLSMECWMAVLMQVFKLFVIARIDPEKMFHIAGYHDALKQAKSILSKQPNGKELFNEINKPSKTLQSSSIGSAQELSLLKWVKVHNVKVGFPANLLKKKTNDFNCFKDSIALANLIKSHSPMFHSGSLNESATEKHHLESNAIEFVNGVKSLKLSFVPQADEIIDGSQCVLATLTEYFFETLPHYLPSVTLEFNTTLHKNVTKTVSLTNPSKSEIIYRAKIEGSNSFTLPEEAICVGPGQTVDFPIIFAAKSVKSSSARVTFIPNRPRAVSQNPNSSEATSARSPSRMPQYSAPVVVDIISNVSIDAPEETFHLETNVYNPATLTIPVKNVMDMNVRMNVLLKVIKIADENGKAINGTDNITQQMSSFIENPFGECEKDVNPNENDLHSYIKAHNKFILSEHELTFNTSISCVTQRNTSTNNSNNINSNDNSENASNSLSRTQNLDLEFVPIELGTYRVLILFYNKDEGEFIYEVIAKSILPIPTEIGSSKFKTEAGKKCNVALPIELCNGNLLRALSYSFEKRNKVSDRKFKDLMTRKVHELEVAFRQKFQSQKYSIISSAPQYFEMPNELTLTKITPSPENQQNNNNNNKGPTPNTIGITFKPIKAGEYPCKIVLLSATDIRVYQVKGIGIPTTRELSLEFSTAVGKNVKQDVPLINNSDDTLQAKINISGDTGFSAPSRVSVKPKTTGSISISYSPYKIGTFSAEMTVFNCNKESTTIYKMTANVEEPPAEDKIIVECNARQDFRKDFEIKPFIRNGTCTVTTTVPMIKIPNEITFENGIPAKFEFSLYAPRSGVSAGTITFTDPQTKNFIWYIIELHIDSPAPEDTIEINTIARKNNNFSIPLKNDQNFSIKYSVTINDDEMQGAKEFIVPSEYTSNYPISFIPIKVGKRTSAVHFYSDFGEFWYKLQINVDPPQEQILAPVTAPIGKTTSIYVQIENPQNKNSSYRVENDNPTAFNVISKNVINFAPKEKKRIEIRYIPTSVGIKETSKVKFISKENGDYEFTLSGTGKPPQPLSPTIVSATVEKANSALVLFTNPFSYPARFSVSLTTEHNQNSLNQQYNVDEIFKFLLKRKIFTLNSYGEEYQVPFTFTPKEIGQFKAFIIISSLGPARGPLPELESLPSIRWVYPIIGNSTTTSASNETHQLKSRSQQTITQQLNFTLVGETETFKLNEYSIILNIPTSFEFIRSILDLKPEKIEKDENSTLLIVNARFSPQRPFNQNISLTIKNPLGQEWQFPLDLSVELGKPISTIVLESLLNKTGSSKIVIPHSFRQQTPFHAYFAAGSASEFSLSEPHGMIEPNHMGKQEDTELPIEILFSPKMYGKILKGLLVIDTLESQFIFDVVGKTPDYIPPVIKSKSKSKFDVRKEADNKKFESSPPPKPPNKNKKKRNIIKDNIENVRITKPKVDQK</sequence>
<feature type="compositionally biased region" description="Low complexity" evidence="6">
    <location>
        <begin position="1988"/>
        <end position="2009"/>
    </location>
</feature>
<feature type="compositionally biased region" description="Basic and acidic residues" evidence="6">
    <location>
        <begin position="2938"/>
        <end position="2951"/>
    </location>
</feature>
<comment type="caution">
    <text evidence="8">The sequence shown here is derived from an EMBL/GenBank/DDBJ whole genome shotgun (WGS) entry which is preliminary data.</text>
</comment>
<protein>
    <recommendedName>
        <fullName evidence="7">Calponin-homology (CH) domain-containing protein</fullName>
    </recommendedName>
</protein>
<feature type="region of interest" description="Disordered" evidence="6">
    <location>
        <begin position="1987"/>
        <end position="2009"/>
    </location>
</feature>
<accession>A0A1J4KPN7</accession>
<dbReference type="Gene3D" id="2.60.40.10">
    <property type="entry name" value="Immunoglobulins"/>
    <property type="match status" value="10"/>
</dbReference>
<feature type="domain" description="Calponin-homology (CH)" evidence="7">
    <location>
        <begin position="1643"/>
        <end position="1758"/>
    </location>
</feature>
<evidence type="ECO:0000256" key="2">
    <source>
        <dbReference type="ARBA" id="ARBA00004496"/>
    </source>
</evidence>
<dbReference type="InterPro" id="IPR001715">
    <property type="entry name" value="CH_dom"/>
</dbReference>
<evidence type="ECO:0000256" key="6">
    <source>
        <dbReference type="SAM" id="MobiDB-lite"/>
    </source>
</evidence>
<dbReference type="RefSeq" id="XP_068364806.1">
    <property type="nucleotide sequence ID" value="XM_068491579.1"/>
</dbReference>
<keyword evidence="4" id="KW-0969">Cilium</keyword>
<dbReference type="GO" id="GO:0005737">
    <property type="term" value="C:cytoplasm"/>
    <property type="evidence" value="ECO:0007669"/>
    <property type="project" value="UniProtKB-SubCell"/>
</dbReference>
<dbReference type="PANTHER" id="PTHR45912">
    <property type="entry name" value="CILIA- AND FLAGELLA-ASSOCIATED PROTEIN 47"/>
    <property type="match status" value="1"/>
</dbReference>
<evidence type="ECO:0000313" key="8">
    <source>
        <dbReference type="EMBL" id="OHT11670.1"/>
    </source>
</evidence>
<proteinExistence type="predicted"/>
<evidence type="ECO:0000259" key="7">
    <source>
        <dbReference type="PROSITE" id="PS50021"/>
    </source>
</evidence>
<dbReference type="Pfam" id="PF22544">
    <property type="entry name" value="HYDIN_VesB_CFA65-like_Ig"/>
    <property type="match status" value="2"/>
</dbReference>
<feature type="region of interest" description="Disordered" evidence="6">
    <location>
        <begin position="544"/>
        <end position="565"/>
    </location>
</feature>
<feature type="region of interest" description="Disordered" evidence="6">
    <location>
        <begin position="1019"/>
        <end position="1041"/>
    </location>
</feature>
<evidence type="ECO:0000256" key="5">
    <source>
        <dbReference type="ARBA" id="ARBA00023273"/>
    </source>
</evidence>
<feature type="region of interest" description="Disordered" evidence="6">
    <location>
        <begin position="1836"/>
        <end position="1859"/>
    </location>
</feature>
<feature type="region of interest" description="Disordered" evidence="6">
    <location>
        <begin position="2938"/>
        <end position="2986"/>
    </location>
</feature>